<organism evidence="11 12">
    <name type="scientific">Aspergillus cavernicola</name>
    <dbReference type="NCBI Taxonomy" id="176166"/>
    <lineage>
        <taxon>Eukaryota</taxon>
        <taxon>Fungi</taxon>
        <taxon>Dikarya</taxon>
        <taxon>Ascomycota</taxon>
        <taxon>Pezizomycotina</taxon>
        <taxon>Eurotiomycetes</taxon>
        <taxon>Eurotiomycetidae</taxon>
        <taxon>Eurotiales</taxon>
        <taxon>Aspergillaceae</taxon>
        <taxon>Aspergillus</taxon>
        <taxon>Aspergillus subgen. Nidulantes</taxon>
    </lineage>
</organism>
<evidence type="ECO:0000256" key="4">
    <source>
        <dbReference type="ARBA" id="ARBA00022763"/>
    </source>
</evidence>
<proteinExistence type="inferred from homology"/>
<evidence type="ECO:0000256" key="2">
    <source>
        <dbReference type="ARBA" id="ARBA00006661"/>
    </source>
</evidence>
<reference evidence="11 12" key="1">
    <citation type="submission" date="2024-07" db="EMBL/GenBank/DDBJ databases">
        <title>Section-level genome sequencing and comparative genomics of Aspergillus sections Usti and Cavernicolus.</title>
        <authorList>
            <consortium name="Lawrence Berkeley National Laboratory"/>
            <person name="Nybo J.L."/>
            <person name="Vesth T.C."/>
            <person name="Theobald S."/>
            <person name="Frisvad J.C."/>
            <person name="Larsen T.O."/>
            <person name="Kjaerboelling I."/>
            <person name="Rothschild-Mancinelli K."/>
            <person name="Lyhne E.K."/>
            <person name="Kogle M.E."/>
            <person name="Barry K."/>
            <person name="Clum A."/>
            <person name="Na H."/>
            <person name="Ledsgaard L."/>
            <person name="Lin J."/>
            <person name="Lipzen A."/>
            <person name="Kuo A."/>
            <person name="Riley R."/>
            <person name="Mondo S."/>
            <person name="LaButti K."/>
            <person name="Haridas S."/>
            <person name="Pangalinan J."/>
            <person name="Salamov A.A."/>
            <person name="Simmons B.A."/>
            <person name="Magnuson J.K."/>
            <person name="Chen J."/>
            <person name="Drula E."/>
            <person name="Henrissat B."/>
            <person name="Wiebenga A."/>
            <person name="Lubbers R.J."/>
            <person name="Gomes A.C."/>
            <person name="Makela M.R."/>
            <person name="Stajich J."/>
            <person name="Grigoriev I.V."/>
            <person name="Mortensen U.H."/>
            <person name="De vries R.P."/>
            <person name="Baker S.E."/>
            <person name="Andersen M.R."/>
        </authorList>
    </citation>
    <scope>NUCLEOTIDE SEQUENCE [LARGE SCALE GENOMIC DNA]</scope>
    <source>
        <strain evidence="11 12">CBS 600.67</strain>
    </source>
</reference>
<dbReference type="InterPro" id="IPR027784">
    <property type="entry name" value="Slx4_ascomycetes"/>
</dbReference>
<evidence type="ECO:0000256" key="1">
    <source>
        <dbReference type="ARBA" id="ARBA00004123"/>
    </source>
</evidence>
<comment type="caution">
    <text evidence="11">The sequence shown here is derived from an EMBL/GenBank/DDBJ whole genome shotgun (WGS) entry which is preliminary data.</text>
</comment>
<evidence type="ECO:0000313" key="12">
    <source>
        <dbReference type="Proteomes" id="UP001610335"/>
    </source>
</evidence>
<feature type="region of interest" description="Disordered" evidence="10">
    <location>
        <begin position="580"/>
        <end position="680"/>
    </location>
</feature>
<feature type="compositionally biased region" description="Polar residues" evidence="10">
    <location>
        <begin position="621"/>
        <end position="638"/>
    </location>
</feature>
<feature type="region of interest" description="Disordered" evidence="10">
    <location>
        <begin position="1"/>
        <end position="208"/>
    </location>
</feature>
<keyword evidence="7 9" id="KW-0539">Nucleus</keyword>
<dbReference type="CDD" id="cd22999">
    <property type="entry name" value="SAP_SLX4"/>
    <property type="match status" value="1"/>
</dbReference>
<dbReference type="EMBL" id="JBFXLS010000163">
    <property type="protein sequence ID" value="KAL2812799.1"/>
    <property type="molecule type" value="Genomic_DNA"/>
</dbReference>
<feature type="compositionally biased region" description="Low complexity" evidence="10">
    <location>
        <begin position="148"/>
        <end position="158"/>
    </location>
</feature>
<comment type="PTM">
    <text evidence="9">Phosphorylated in response to DNA damage.</text>
</comment>
<evidence type="ECO:0000256" key="9">
    <source>
        <dbReference type="HAMAP-Rule" id="MF_03110"/>
    </source>
</evidence>
<evidence type="ECO:0000256" key="3">
    <source>
        <dbReference type="ARBA" id="ARBA00022553"/>
    </source>
</evidence>
<dbReference type="HAMAP" id="MF_03110">
    <property type="entry name" value="Endonuc_su_Slx4"/>
    <property type="match status" value="1"/>
</dbReference>
<feature type="compositionally biased region" description="Polar residues" evidence="10">
    <location>
        <begin position="668"/>
        <end position="680"/>
    </location>
</feature>
<comment type="subcellular location">
    <subcellularLocation>
        <location evidence="1 9">Nucleus</location>
    </subcellularLocation>
</comment>
<comment type="function">
    <text evidence="9">Regulatory subunit of the SLX1-SLX4 structure-specific endonuclease that resolves DNA secondary structures generated during DNA repair and recombination. Has endonuclease activity towards branched DNA substrates, introducing single-strand cuts in duplex DNA close to junctions with ss-DNA.</text>
</comment>
<accession>A0ABR4HBE8</accession>
<keyword evidence="5 9" id="KW-0233">DNA recombination</keyword>
<feature type="compositionally biased region" description="Basic and acidic residues" evidence="10">
    <location>
        <begin position="60"/>
        <end position="80"/>
    </location>
</feature>
<evidence type="ECO:0000256" key="6">
    <source>
        <dbReference type="ARBA" id="ARBA00023204"/>
    </source>
</evidence>
<keyword evidence="6 9" id="KW-0234">DNA repair</keyword>
<dbReference type="Proteomes" id="UP001610335">
    <property type="component" value="Unassembled WGS sequence"/>
</dbReference>
<protein>
    <recommendedName>
        <fullName evidence="8 9">Structure-specific endonuclease subunit SLX4</fullName>
    </recommendedName>
</protein>
<evidence type="ECO:0000313" key="11">
    <source>
        <dbReference type="EMBL" id="KAL2812799.1"/>
    </source>
</evidence>
<keyword evidence="3 9" id="KW-0597">Phosphoprotein</keyword>
<dbReference type="InterPro" id="IPR018574">
    <property type="entry name" value="Structure-sp_endonuc_su_Slx4"/>
</dbReference>
<keyword evidence="4 9" id="KW-0227">DNA damage</keyword>
<evidence type="ECO:0000256" key="5">
    <source>
        <dbReference type="ARBA" id="ARBA00023172"/>
    </source>
</evidence>
<dbReference type="Pfam" id="PF09494">
    <property type="entry name" value="Slx4"/>
    <property type="match status" value="1"/>
</dbReference>
<feature type="compositionally biased region" description="Basic and acidic residues" evidence="10">
    <location>
        <begin position="651"/>
        <end position="667"/>
    </location>
</feature>
<gene>
    <name evidence="9" type="primary">SLX4</name>
    <name evidence="11" type="ORF">BDW59DRAFT_36415</name>
</gene>
<feature type="region of interest" description="Disordered" evidence="10">
    <location>
        <begin position="334"/>
        <end position="355"/>
    </location>
</feature>
<name>A0ABR4HBE8_9EURO</name>
<comment type="subunit">
    <text evidence="9">Forms a heterodimer with SLX1.</text>
</comment>
<comment type="similarity">
    <text evidence="2 9">Belongs to the SLX4 family.</text>
</comment>
<feature type="compositionally biased region" description="Basic and acidic residues" evidence="10">
    <location>
        <begin position="181"/>
        <end position="206"/>
    </location>
</feature>
<feature type="compositionally biased region" description="Low complexity" evidence="10">
    <location>
        <begin position="31"/>
        <end position="54"/>
    </location>
</feature>
<evidence type="ECO:0000256" key="10">
    <source>
        <dbReference type="SAM" id="MobiDB-lite"/>
    </source>
</evidence>
<feature type="compositionally biased region" description="Polar residues" evidence="10">
    <location>
        <begin position="581"/>
        <end position="590"/>
    </location>
</feature>
<evidence type="ECO:0000256" key="7">
    <source>
        <dbReference type="ARBA" id="ARBA00023242"/>
    </source>
</evidence>
<sequence length="837" mass="92617">MRPSTDVIVLSSPLERNAIRTPPQEELLQHSLRGTSSSPLPSPSELFRLPSRSRFFATPDRNRSKTKDRTIEESVKEKPTVTDPNAAILENKQKPRCRRPMAGPQAALPDTNQVALGNEGNAPTKPKRTRKKRADGGAANKKPKNKTIIGKAAKAGIAKSKEPDAEPGDQPSSKPPRGRSRAKEETLDCRKNDDSQLEPALKRRLDWTPTKEPAKSVIELEDTDGTEAEPSSLRTLLSGYEYNGLNTASNRLQVLADNGPTKRRRIELVESRFLPLQPKSPNNDAIQNSEENTRLSTTLKVHKKPKTRTKKFTTLTARVTASYFRECTESSNITEECKGSTADPKSRRTKRKADSNSVFKVPRTIVLSPEAAVKSLDEQDLLFGTCSQLERADSPTMLRQTQIALQESEKESSFTCSSRLNHKSELAYPSTTISCLATPRNLWTVAARDSEGLLVDAEVVELIDSPEVPTATAIFSNDGNEREIERGESNGTRKDIDMSQAETLLGGRGAPINGMLFTSAAQTVEPPTGAKPKAASKPPMPLYSGFTDINLVKEFKSYGLKPIKNRKKMIEVLQKCWTAKNGPSNQVSNEDSQRNEATAPVQPSTASEPHKPEKRPKKPRATSQIKTKAQSQQAISKSTRGDPESTATNNESEKPSTKSESYQEHKANNPNQNKCSQPTRRSCIDVEEIQDSEDELIPSPSKLQSLIFSNPQEIKQQLHTCAVPSSPNFSSYRERETATVVSVKNSRNLPDLGENITKAVRAQPRQSPAGGRSRPSWHEKILMYDPIYLEDFTSWLNTEGLGLVDEDRQVGAGLVRQWCESKGICCCYRVKKMAGHF</sequence>
<keyword evidence="12" id="KW-1185">Reference proteome</keyword>
<evidence type="ECO:0000256" key="8">
    <source>
        <dbReference type="ARBA" id="ARBA00029496"/>
    </source>
</evidence>